<dbReference type="InterPro" id="IPR036291">
    <property type="entry name" value="NAD(P)-bd_dom_sf"/>
</dbReference>
<dbReference type="GO" id="GO:0006631">
    <property type="term" value="P:fatty acid metabolic process"/>
    <property type="evidence" value="ECO:0007669"/>
    <property type="project" value="InterPro"/>
</dbReference>
<dbReference type="STRING" id="1164594.SAMN05216204_1126"/>
<organism evidence="5 6">
    <name type="scientific">Massilia yuzhufengensis</name>
    <dbReference type="NCBI Taxonomy" id="1164594"/>
    <lineage>
        <taxon>Bacteria</taxon>
        <taxon>Pseudomonadati</taxon>
        <taxon>Pseudomonadota</taxon>
        <taxon>Betaproteobacteria</taxon>
        <taxon>Burkholderiales</taxon>
        <taxon>Oxalobacteraceae</taxon>
        <taxon>Telluria group</taxon>
        <taxon>Massilia</taxon>
    </lineage>
</organism>
<dbReference type="EMBL" id="FOLD01000012">
    <property type="protein sequence ID" value="SFC90089.1"/>
    <property type="molecule type" value="Genomic_DNA"/>
</dbReference>
<evidence type="ECO:0000256" key="1">
    <source>
        <dbReference type="ARBA" id="ARBA00023235"/>
    </source>
</evidence>
<gene>
    <name evidence="5" type="ORF">SAMN05216204_1126</name>
</gene>
<dbReference type="OrthoDB" id="8756983at2"/>
<dbReference type="Pfam" id="PF02737">
    <property type="entry name" value="3HCDH_N"/>
    <property type="match status" value="1"/>
</dbReference>
<dbReference type="RefSeq" id="WP_091874787.1">
    <property type="nucleotide sequence ID" value="NZ_FOLD01000012.1"/>
</dbReference>
<reference evidence="6" key="1">
    <citation type="submission" date="2016-10" db="EMBL/GenBank/DDBJ databases">
        <authorList>
            <person name="Varghese N."/>
            <person name="Submissions S."/>
        </authorList>
    </citation>
    <scope>NUCLEOTIDE SEQUENCE [LARGE SCALE GENOMIC DNA]</scope>
    <source>
        <strain evidence="6">CGMCC 1.12041</strain>
    </source>
</reference>
<evidence type="ECO:0000259" key="4">
    <source>
        <dbReference type="Pfam" id="PF02737"/>
    </source>
</evidence>
<dbReference type="Gene3D" id="3.40.50.720">
    <property type="entry name" value="NAD(P)-binding Rossmann-like Domain"/>
    <property type="match status" value="1"/>
</dbReference>
<dbReference type="GO" id="GO:0016829">
    <property type="term" value="F:lyase activity"/>
    <property type="evidence" value="ECO:0007669"/>
    <property type="project" value="UniProtKB-KW"/>
</dbReference>
<dbReference type="InterPro" id="IPR006176">
    <property type="entry name" value="3-OHacyl-CoA_DH_NAD-bd"/>
</dbReference>
<dbReference type="AlphaFoldDB" id="A0A1I1MXL0"/>
<keyword evidence="3" id="KW-0511">Multifunctional enzyme</keyword>
<dbReference type="GO" id="GO:0016853">
    <property type="term" value="F:isomerase activity"/>
    <property type="evidence" value="ECO:0007669"/>
    <property type="project" value="UniProtKB-KW"/>
</dbReference>
<dbReference type="Proteomes" id="UP000198639">
    <property type="component" value="Unassembled WGS sequence"/>
</dbReference>
<protein>
    <submittedName>
        <fullName evidence="5">3-hydroxyacyl-CoA dehydrogenase</fullName>
    </submittedName>
</protein>
<sequence>MSKMNHELQAALAHVAVKQPAAQGLPDAAHTIGRVGIVGANPAGIGIAMSLLDADIPVTVFELTKQVLDVAIAQARSAYHMAVEQGGLAAAARDRRMALLAGSINFHHLKDCDVVIDALATDSGTKARLFRKLDQTARPGAILVSCVSPGAVDRLAASTRRAGEVVGLQLSCPAQVGQTWTLVPGTASAGQALATLIALVQHLGKACVVAGDLGGDASQAGALQRGEEGAMPWRVDQIVE</sequence>
<dbReference type="PANTHER" id="PTHR23309">
    <property type="entry name" value="3-HYDROXYACYL-COA DEHYROGENASE"/>
    <property type="match status" value="1"/>
</dbReference>
<evidence type="ECO:0000256" key="3">
    <source>
        <dbReference type="ARBA" id="ARBA00023268"/>
    </source>
</evidence>
<dbReference type="SUPFAM" id="SSF51735">
    <property type="entry name" value="NAD(P)-binding Rossmann-fold domains"/>
    <property type="match status" value="1"/>
</dbReference>
<evidence type="ECO:0000313" key="6">
    <source>
        <dbReference type="Proteomes" id="UP000198639"/>
    </source>
</evidence>
<keyword evidence="1" id="KW-0413">Isomerase</keyword>
<accession>A0A1I1MXL0</accession>
<evidence type="ECO:0000256" key="2">
    <source>
        <dbReference type="ARBA" id="ARBA00023239"/>
    </source>
</evidence>
<keyword evidence="6" id="KW-1185">Reference proteome</keyword>
<keyword evidence="2" id="KW-0456">Lyase</keyword>
<evidence type="ECO:0000313" key="5">
    <source>
        <dbReference type="EMBL" id="SFC90089.1"/>
    </source>
</evidence>
<feature type="domain" description="3-hydroxyacyl-CoA dehydrogenase NAD binding" evidence="4">
    <location>
        <begin position="35"/>
        <end position="212"/>
    </location>
</feature>
<dbReference type="GO" id="GO:0070403">
    <property type="term" value="F:NAD+ binding"/>
    <property type="evidence" value="ECO:0007669"/>
    <property type="project" value="InterPro"/>
</dbReference>
<name>A0A1I1MXL0_9BURK</name>
<proteinExistence type="predicted"/>